<dbReference type="EMBL" id="CP013264">
    <property type="protein sequence ID" value="ALR21189.1"/>
    <property type="molecule type" value="Genomic_DNA"/>
</dbReference>
<dbReference type="SUPFAM" id="SSF49299">
    <property type="entry name" value="PKD domain"/>
    <property type="match status" value="1"/>
</dbReference>
<evidence type="ECO:0000313" key="3">
    <source>
        <dbReference type="Proteomes" id="UP000056968"/>
    </source>
</evidence>
<dbReference type="Gene3D" id="2.60.40.10">
    <property type="entry name" value="Immunoglobulins"/>
    <property type="match status" value="1"/>
</dbReference>
<keyword evidence="3" id="KW-1185">Reference proteome</keyword>
<name>A0A0S3F0I2_9SPHN</name>
<gene>
    <name evidence="2" type="ORF">ATN00_13710</name>
</gene>
<feature type="domain" description="PKD" evidence="1">
    <location>
        <begin position="599"/>
        <end position="670"/>
    </location>
</feature>
<protein>
    <recommendedName>
        <fullName evidence="1">PKD domain-containing protein</fullName>
    </recommendedName>
</protein>
<evidence type="ECO:0000259" key="1">
    <source>
        <dbReference type="Pfam" id="PF00801"/>
    </source>
</evidence>
<dbReference type="InterPro" id="IPR013783">
    <property type="entry name" value="Ig-like_fold"/>
</dbReference>
<dbReference type="STRING" id="1332080.ATN00_13710"/>
<sequence length="697" mass="75001">MAGTLEATTQAINSYVPTDAYFGKPFIDADEMRTDPLPHRYVHGGFENSDTRFAIYFPEKDVYRGRFFQPLGGGLGGTEFAFVGPLAGVLGGVPGAFRLGGYMLESNQGHIGNDLDQRAGDDPGLYGWRASAESARFAKHLAKHHYGEVPHHGYVYGGSGGARRSPLCLENAPDIYDGALPFMGGGPIAPGKADEAIESVQPTGFGAMFNVRRLLRDKLANVIDATEPGGSGNPFEGLNAHEREALADLYRLGFPRGAEYMIAQPMGQAAMWCWNAAEFARQDPGYTPDFWSKPGYAGHDQPHLFEGDRIVRFKTGVDQPRTAADIAAEVHAGGPAAMEASSFMAIMSPPDRQIAIRLAEQPSGYLPGASVRILSGEAAGRQLFVTGVFGDTLLLDGFGADGNAKAEGVRPGDQVEVDNDAYLAYCYWHRHHVIDGEKGFDQVIVDGSPMFPQRPRITVPSPFGGHYSAQFKGKLLYMQHTHDTSLWPDQAILYAEGVARYGMPENFRLQWVENAEHIPPAFLPPSIVPSPTSRLIDYSGIIEQGLADLVAWVERGIAPPDSAYSYTGGKLTLPAAASKRGGIQPVVSASIEEAARAEVAVGAEFTISAMAEVPAGQGTIVAVEWDFDGTGRFLAAEESVDGTAASGSYERRHSYDKPGTYFVTVRVTAHRQGDVSTPYLRIPNLARVRVVVTGAAA</sequence>
<reference evidence="2 3" key="1">
    <citation type="submission" date="2015-11" db="EMBL/GenBank/DDBJ databases">
        <title>A Two-component Flavoprotein Monooxygenase System MeaXY Responsible for para-Hydroxylation of 2-Methyl-6-ethylaniline and 2,6-Diethylaniline in Sphingobium baderi DE-13.</title>
        <authorList>
            <person name="Cheng M."/>
            <person name="Meng Q."/>
            <person name="Yang Y."/>
            <person name="Chu C."/>
            <person name="Yan X."/>
            <person name="He J."/>
            <person name="Li S."/>
        </authorList>
    </citation>
    <scope>NUCLEOTIDE SEQUENCE [LARGE SCALE GENOMIC DNA]</scope>
    <source>
        <strain evidence="2 3">DE-13</strain>
    </source>
</reference>
<dbReference type="AlphaFoldDB" id="A0A0S3F0I2"/>
<dbReference type="OrthoDB" id="906600at2"/>
<evidence type="ECO:0000313" key="2">
    <source>
        <dbReference type="EMBL" id="ALR21189.1"/>
    </source>
</evidence>
<dbReference type="RefSeq" id="WP_062065624.1">
    <property type="nucleotide sequence ID" value="NZ_CP013264.1"/>
</dbReference>
<organism evidence="2 3">
    <name type="scientific">Sphingobium baderi</name>
    <dbReference type="NCBI Taxonomy" id="1332080"/>
    <lineage>
        <taxon>Bacteria</taxon>
        <taxon>Pseudomonadati</taxon>
        <taxon>Pseudomonadota</taxon>
        <taxon>Alphaproteobacteria</taxon>
        <taxon>Sphingomonadales</taxon>
        <taxon>Sphingomonadaceae</taxon>
        <taxon>Sphingobium</taxon>
    </lineage>
</organism>
<dbReference type="CDD" id="cd00146">
    <property type="entry name" value="PKD"/>
    <property type="match status" value="1"/>
</dbReference>
<dbReference type="InterPro" id="IPR035986">
    <property type="entry name" value="PKD_dom_sf"/>
</dbReference>
<dbReference type="Pfam" id="PF00801">
    <property type="entry name" value="PKD"/>
    <property type="match status" value="1"/>
</dbReference>
<accession>A0A0S3F0I2</accession>
<dbReference type="InterPro" id="IPR000601">
    <property type="entry name" value="PKD_dom"/>
</dbReference>
<dbReference type="Proteomes" id="UP000056968">
    <property type="component" value="Chromosome"/>
</dbReference>
<proteinExistence type="predicted"/>
<dbReference type="KEGG" id="sbd:ATN00_13710"/>